<protein>
    <submittedName>
        <fullName evidence="4">Short-chain dehydrogenase</fullName>
    </submittedName>
</protein>
<comment type="caution">
    <text evidence="4">The sequence shown here is derived from an EMBL/GenBank/DDBJ whole genome shotgun (WGS) entry which is preliminary data.</text>
</comment>
<evidence type="ECO:0000256" key="1">
    <source>
        <dbReference type="ARBA" id="ARBA00006484"/>
    </source>
</evidence>
<dbReference type="PANTHER" id="PTHR43477:SF1">
    <property type="entry name" value="DIHYDROANTICAPSIN 7-DEHYDROGENASE"/>
    <property type="match status" value="1"/>
</dbReference>
<dbReference type="FunFam" id="3.40.50.720:FF:000084">
    <property type="entry name" value="Short-chain dehydrogenase reductase"/>
    <property type="match status" value="1"/>
</dbReference>
<dbReference type="SUPFAM" id="SSF51735">
    <property type="entry name" value="NAD(P)-binding Rossmann-fold domains"/>
    <property type="match status" value="1"/>
</dbReference>
<comment type="similarity">
    <text evidence="1 3">Belongs to the short-chain dehydrogenases/reductases (SDR) family.</text>
</comment>
<dbReference type="PRINTS" id="PR00080">
    <property type="entry name" value="SDRFAMILY"/>
</dbReference>
<dbReference type="AlphaFoldDB" id="A0A4Y4DV01"/>
<accession>A0A4Y4DV01</accession>
<dbReference type="PRINTS" id="PR00081">
    <property type="entry name" value="GDHRDH"/>
</dbReference>
<dbReference type="GO" id="GO:0016491">
    <property type="term" value="F:oxidoreductase activity"/>
    <property type="evidence" value="ECO:0007669"/>
    <property type="project" value="UniProtKB-KW"/>
</dbReference>
<dbReference type="InterPro" id="IPR051122">
    <property type="entry name" value="SDR_DHRS6-like"/>
</dbReference>
<evidence type="ECO:0000313" key="4">
    <source>
        <dbReference type="EMBL" id="GED09222.1"/>
    </source>
</evidence>
<dbReference type="PROSITE" id="PS00061">
    <property type="entry name" value="ADH_SHORT"/>
    <property type="match status" value="1"/>
</dbReference>
<proteinExistence type="inferred from homology"/>
<keyword evidence="2" id="KW-0560">Oxidoreductase</keyword>
<dbReference type="InterPro" id="IPR020904">
    <property type="entry name" value="Sc_DH/Rdtase_CS"/>
</dbReference>
<reference evidence="4 5" key="1">
    <citation type="submission" date="2019-06" db="EMBL/GenBank/DDBJ databases">
        <title>Whole genome shotgun sequence of Cellulosimicrobium cellulans NBRC 15516.</title>
        <authorList>
            <person name="Hosoyama A."/>
            <person name="Uohara A."/>
            <person name="Ohji S."/>
            <person name="Ichikawa N."/>
        </authorList>
    </citation>
    <scope>NUCLEOTIDE SEQUENCE [LARGE SCALE GENOMIC DNA]</scope>
    <source>
        <strain evidence="4 5">NBRC 15516</strain>
    </source>
</reference>
<organism evidence="4 5">
    <name type="scientific">Cellulosimicrobium cellulans</name>
    <name type="common">Arthrobacter luteus</name>
    <dbReference type="NCBI Taxonomy" id="1710"/>
    <lineage>
        <taxon>Bacteria</taxon>
        <taxon>Bacillati</taxon>
        <taxon>Actinomycetota</taxon>
        <taxon>Actinomycetes</taxon>
        <taxon>Micrococcales</taxon>
        <taxon>Promicromonosporaceae</taxon>
        <taxon>Cellulosimicrobium</taxon>
    </lineage>
</organism>
<evidence type="ECO:0000256" key="3">
    <source>
        <dbReference type="RuleBase" id="RU000363"/>
    </source>
</evidence>
<evidence type="ECO:0000256" key="2">
    <source>
        <dbReference type="ARBA" id="ARBA00023002"/>
    </source>
</evidence>
<dbReference type="InterPro" id="IPR002347">
    <property type="entry name" value="SDR_fam"/>
</dbReference>
<dbReference type="RefSeq" id="WP_141388751.1">
    <property type="nucleotide sequence ID" value="NZ_BJNZ01000005.1"/>
</dbReference>
<dbReference type="Gene3D" id="3.40.50.720">
    <property type="entry name" value="NAD(P)-binding Rossmann-like Domain"/>
    <property type="match status" value="1"/>
</dbReference>
<dbReference type="Pfam" id="PF00106">
    <property type="entry name" value="adh_short"/>
    <property type="match status" value="1"/>
</dbReference>
<evidence type="ECO:0000313" key="5">
    <source>
        <dbReference type="Proteomes" id="UP000316659"/>
    </source>
</evidence>
<dbReference type="CDD" id="cd05233">
    <property type="entry name" value="SDR_c"/>
    <property type="match status" value="1"/>
</dbReference>
<dbReference type="EMBL" id="BJNZ01000005">
    <property type="protein sequence ID" value="GED09222.1"/>
    <property type="molecule type" value="Genomic_DNA"/>
</dbReference>
<dbReference type="InterPro" id="IPR036291">
    <property type="entry name" value="NAD(P)-bd_dom_sf"/>
</dbReference>
<gene>
    <name evidence="4" type="ORF">CCE02nite_12210</name>
</gene>
<dbReference type="Proteomes" id="UP000316659">
    <property type="component" value="Unassembled WGS sequence"/>
</dbReference>
<dbReference type="PANTHER" id="PTHR43477">
    <property type="entry name" value="DIHYDROANTICAPSIN 7-DEHYDROGENASE"/>
    <property type="match status" value="1"/>
</dbReference>
<sequence>MVSNHVPGRFEGRTAIVTGAGAGIGRATVERLLAEGARVVATDVREDRLEKLVADVGTDALVTVAGDVSAQTTVDAVVAAAGGRVDALANVAGIMDGFLPSAEVDDSTWDLVMAVNVTAVMRLTRAVLPLMLDAGKGSIVNVGSEAGSRASASGTAYATSKHAIVGLTKSTAFFYTPQGVRANVVAPGAVATSIEASFRSQHAGERLGPVMATTVPPAASADELAAAITWLLSDDSANVSGAVLHSDGGWAAV</sequence>
<name>A0A4Y4DV01_CELCE</name>